<organism evidence="1">
    <name type="scientific">Desulfacinum infernum</name>
    <dbReference type="NCBI Taxonomy" id="35837"/>
    <lineage>
        <taxon>Bacteria</taxon>
        <taxon>Pseudomonadati</taxon>
        <taxon>Thermodesulfobacteriota</taxon>
        <taxon>Syntrophobacteria</taxon>
        <taxon>Syntrophobacterales</taxon>
        <taxon>Syntrophobacteraceae</taxon>
        <taxon>Desulfacinum</taxon>
    </lineage>
</organism>
<evidence type="ECO:0000313" key="1">
    <source>
        <dbReference type="EMBL" id="HFK97590.1"/>
    </source>
</evidence>
<dbReference type="AlphaFoldDB" id="A0A832A1R7"/>
<comment type="caution">
    <text evidence="1">The sequence shown here is derived from an EMBL/GenBank/DDBJ whole genome shotgun (WGS) entry which is preliminary data.</text>
</comment>
<dbReference type="EMBL" id="DSTK01000029">
    <property type="protein sequence ID" value="HFK97590.1"/>
    <property type="molecule type" value="Genomic_DNA"/>
</dbReference>
<accession>A0A832A1R7</accession>
<sequence>MAVTSDALRKILQGEELKFFLSPDGDRFILKMQGMNGLYDVVISREAEGRLVQFRTPNLATCSKGHKHLATLLELLAELNFRRRFIKFAWDPSDGEITTYGDLIVADGTLTADQFRTAFQTYMVSTDLAHDRIRSVIETGTDPGEKDPLEEIKRRLGGEGLLEELKKLLDKLRGKSSDDDILEI</sequence>
<dbReference type="InterPro" id="IPR019660">
    <property type="entry name" value="Put_sensory_transdc_reg_YbjN"/>
</dbReference>
<gene>
    <name evidence="1" type="ORF">ENS06_09775</name>
</gene>
<proteinExistence type="predicted"/>
<reference evidence="1" key="1">
    <citation type="journal article" date="2020" name="mSystems">
        <title>Genome- and Community-Level Interaction Insights into Carbon Utilization and Element Cycling Functions of Hydrothermarchaeota in Hydrothermal Sediment.</title>
        <authorList>
            <person name="Zhou Z."/>
            <person name="Liu Y."/>
            <person name="Xu W."/>
            <person name="Pan J."/>
            <person name="Luo Z.H."/>
            <person name="Li M."/>
        </authorList>
    </citation>
    <scope>NUCLEOTIDE SEQUENCE [LARGE SCALE GENOMIC DNA]</scope>
    <source>
        <strain evidence="1">SpSt-456</strain>
    </source>
</reference>
<dbReference type="Pfam" id="PF10722">
    <property type="entry name" value="YbjN"/>
    <property type="match status" value="1"/>
</dbReference>
<name>A0A832A1R7_9BACT</name>
<protein>
    <recommendedName>
        <fullName evidence="2">YbjN domain-containing protein</fullName>
    </recommendedName>
</protein>
<evidence type="ECO:0008006" key="2">
    <source>
        <dbReference type="Google" id="ProtNLM"/>
    </source>
</evidence>